<dbReference type="EMBL" id="CP021369">
    <property type="protein sequence ID" value="ART61476.1"/>
    <property type="molecule type" value="Genomic_DNA"/>
</dbReference>
<reference evidence="1" key="1">
    <citation type="submission" date="2017-05" db="EMBL/GenBank/DDBJ databases">
        <title>Polyphasic characterization of four soil-derived phenanthrene-degrading Acidovorax strains and proposal of Acidovorax phenanthrenivorans sp. nov.</title>
        <authorList>
            <person name="Singleton D."/>
            <person name="Lee J."/>
            <person name="Dickey A.N."/>
            <person name="Stroud A."/>
            <person name="Scholl E.H."/>
            <person name="Wright F.A."/>
            <person name="Aitken M.D."/>
        </authorList>
    </citation>
    <scope>NUCLEOTIDE SEQUENCE</scope>
    <source>
        <strain evidence="1">P4</strain>
        <plasmid evidence="1">pACP4.3</plasmid>
    </source>
</reference>
<accession>A0A240UK25</accession>
<dbReference type="AlphaFoldDB" id="A0A240UK25"/>
<proteinExistence type="predicted"/>
<evidence type="ECO:0000313" key="1">
    <source>
        <dbReference type="EMBL" id="ART61476.1"/>
    </source>
</evidence>
<evidence type="ECO:0000313" key="2">
    <source>
        <dbReference type="Proteomes" id="UP000194440"/>
    </source>
</evidence>
<keyword evidence="1" id="KW-0614">Plasmid</keyword>
<name>A0A240UK25_9BURK</name>
<sequence length="60" mass="6927">MSFYIYRPVQRVFLSEDEHTWTEDMLEAAAFTSRQLADQVAERELGEGHDGYVLDDGSED</sequence>
<dbReference type="RefSeq" id="WP_086929181.1">
    <property type="nucleotide sequence ID" value="NZ_CP021369.1"/>
</dbReference>
<dbReference type="KEGG" id="acip:CBP36_21145"/>
<gene>
    <name evidence="1" type="ORF">CBP36_21145</name>
</gene>
<protein>
    <submittedName>
        <fullName evidence="1">Uncharacterized protein</fullName>
    </submittedName>
</protein>
<dbReference type="Proteomes" id="UP000194440">
    <property type="component" value="Plasmid pACP4.3"/>
</dbReference>
<keyword evidence="2" id="KW-1185">Reference proteome</keyword>
<organism evidence="1 2">
    <name type="scientific">Acidovorax carolinensis</name>
    <dbReference type="NCBI Taxonomy" id="553814"/>
    <lineage>
        <taxon>Bacteria</taxon>
        <taxon>Pseudomonadati</taxon>
        <taxon>Pseudomonadota</taxon>
        <taxon>Betaproteobacteria</taxon>
        <taxon>Burkholderiales</taxon>
        <taxon>Comamonadaceae</taxon>
        <taxon>Acidovorax</taxon>
    </lineage>
</organism>
<dbReference type="OrthoDB" id="9916631at2"/>
<geneLocation type="plasmid" evidence="1 2">
    <name>pACP4.3</name>
</geneLocation>